<organism evidence="1 2">
    <name type="scientific">Hordeum vulgare subsp. vulgare</name>
    <name type="common">Domesticated barley</name>
    <dbReference type="NCBI Taxonomy" id="112509"/>
    <lineage>
        <taxon>Eukaryota</taxon>
        <taxon>Viridiplantae</taxon>
        <taxon>Streptophyta</taxon>
        <taxon>Embryophyta</taxon>
        <taxon>Tracheophyta</taxon>
        <taxon>Spermatophyta</taxon>
        <taxon>Magnoliopsida</taxon>
        <taxon>Liliopsida</taxon>
        <taxon>Poales</taxon>
        <taxon>Poaceae</taxon>
        <taxon>BOP clade</taxon>
        <taxon>Pooideae</taxon>
        <taxon>Triticodae</taxon>
        <taxon>Triticeae</taxon>
        <taxon>Hordeinae</taxon>
        <taxon>Hordeum</taxon>
    </lineage>
</organism>
<dbReference type="SUPFAM" id="SSF51735">
    <property type="entry name" value="NAD(P)-binding Rossmann-fold domains"/>
    <property type="match status" value="1"/>
</dbReference>
<dbReference type="EnsemblPlants" id="HORVU.MOREX.r3.2HG0199350.1">
    <property type="protein sequence ID" value="HORVU.MOREX.r3.2HG0199350.1"/>
    <property type="gene ID" value="HORVU.MOREX.r3.2HG0199350"/>
</dbReference>
<accession>A0A8I7B3Z5</accession>
<dbReference type="InterPro" id="IPR036291">
    <property type="entry name" value="NAD(P)-bd_dom_sf"/>
</dbReference>
<reference evidence="2" key="1">
    <citation type="journal article" date="2012" name="Nature">
        <title>A physical, genetic and functional sequence assembly of the barley genome.</title>
        <authorList>
            <consortium name="The International Barley Genome Sequencing Consortium"/>
            <person name="Mayer K.F."/>
            <person name="Waugh R."/>
            <person name="Brown J.W."/>
            <person name="Schulman A."/>
            <person name="Langridge P."/>
            <person name="Platzer M."/>
            <person name="Fincher G.B."/>
            <person name="Muehlbauer G.J."/>
            <person name="Sato K."/>
            <person name="Close T.J."/>
            <person name="Wise R.P."/>
            <person name="Stein N."/>
        </authorList>
    </citation>
    <scope>NUCLEOTIDE SEQUENCE [LARGE SCALE GENOMIC DNA]</scope>
    <source>
        <strain evidence="2">cv. Morex</strain>
    </source>
</reference>
<protein>
    <recommendedName>
        <fullName evidence="3">NAD-dependent epimerase/dehydratase domain-containing protein</fullName>
    </recommendedName>
</protein>
<dbReference type="Proteomes" id="UP000011116">
    <property type="component" value="Chromosome 2H"/>
</dbReference>
<dbReference type="Gene3D" id="3.40.50.720">
    <property type="entry name" value="NAD(P)-binding Rossmann-like Domain"/>
    <property type="match status" value="1"/>
</dbReference>
<dbReference type="AlphaFoldDB" id="A0A8I7B3Z5"/>
<evidence type="ECO:0008006" key="3">
    <source>
        <dbReference type="Google" id="ProtNLM"/>
    </source>
</evidence>
<proteinExistence type="predicted"/>
<reference evidence="1" key="3">
    <citation type="submission" date="2022-01" db="UniProtKB">
        <authorList>
            <consortium name="EnsemblPlants"/>
        </authorList>
    </citation>
    <scope>IDENTIFICATION</scope>
    <source>
        <strain evidence="1">subsp. vulgare</strain>
    </source>
</reference>
<sequence>MIERSAAVMLEHIQRASGAVSMVHVDDLCRAELFVAEEEAASGRYIVSSVNATAVELARFLAAKYPQYNVDTDRFRDLPEMPRVCVSSAKLVKAGFEYKYKTLDEIYDNVVEYGRATGILPH</sequence>
<name>A0A8I7B3Z5_HORVV</name>
<reference evidence="1" key="2">
    <citation type="submission" date="2020-10" db="EMBL/GenBank/DDBJ databases">
        <authorList>
            <person name="Scholz U."/>
            <person name="Mascher M."/>
            <person name="Fiebig A."/>
        </authorList>
    </citation>
    <scope>NUCLEOTIDE SEQUENCE [LARGE SCALE GENOMIC DNA]</scope>
    <source>
        <strain evidence="1">cv. Morex</strain>
    </source>
</reference>
<keyword evidence="2" id="KW-1185">Reference proteome</keyword>
<evidence type="ECO:0000313" key="2">
    <source>
        <dbReference type="Proteomes" id="UP000011116"/>
    </source>
</evidence>
<dbReference type="Gramene" id="HORVU.MOREX.r3.2HG0199350.1">
    <property type="protein sequence ID" value="HORVU.MOREX.r3.2HG0199350.1"/>
    <property type="gene ID" value="HORVU.MOREX.r3.2HG0199350"/>
</dbReference>
<dbReference type="SMR" id="A0A8I7B3Z5"/>
<evidence type="ECO:0000313" key="1">
    <source>
        <dbReference type="EnsemblPlants" id="HORVU.MOREX.r3.2HG0199350.1"/>
    </source>
</evidence>